<keyword evidence="4" id="KW-0614">Plasmid</keyword>
<keyword evidence="3" id="KW-1133">Transmembrane helix</keyword>
<geneLocation type="plasmid" evidence="4 5">
    <name>pDOK1-4-7</name>
</geneLocation>
<protein>
    <recommendedName>
        <fullName evidence="6">Capsule biosynthesis protein</fullName>
    </recommendedName>
</protein>
<dbReference type="PANTHER" id="PTHR32309">
    <property type="entry name" value="TYROSINE-PROTEIN KINASE"/>
    <property type="match status" value="1"/>
</dbReference>
<evidence type="ECO:0000256" key="3">
    <source>
        <dbReference type="SAM" id="Phobius"/>
    </source>
</evidence>
<dbReference type="EMBL" id="CP019319">
    <property type="protein sequence ID" value="APX14381.1"/>
    <property type="molecule type" value="Genomic_DNA"/>
</dbReference>
<dbReference type="KEGG" id="tom:BWR18_21215"/>
<dbReference type="GO" id="GO:0005886">
    <property type="term" value="C:plasma membrane"/>
    <property type="evidence" value="ECO:0007669"/>
    <property type="project" value="TreeGrafter"/>
</dbReference>
<feature type="compositionally biased region" description="Pro residues" evidence="2">
    <location>
        <begin position="60"/>
        <end position="73"/>
    </location>
</feature>
<keyword evidence="1" id="KW-0175">Coiled coil</keyword>
<keyword evidence="3" id="KW-0472">Membrane</keyword>
<accession>A0A1P8N251</accession>
<dbReference type="GO" id="GO:0004713">
    <property type="term" value="F:protein tyrosine kinase activity"/>
    <property type="evidence" value="ECO:0007669"/>
    <property type="project" value="TreeGrafter"/>
</dbReference>
<feature type="region of interest" description="Disordered" evidence="2">
    <location>
        <begin position="1"/>
        <end position="75"/>
    </location>
</feature>
<evidence type="ECO:0008006" key="6">
    <source>
        <dbReference type="Google" id="ProtNLM"/>
    </source>
</evidence>
<keyword evidence="3" id="KW-0812">Transmembrane</keyword>
<dbReference type="AlphaFoldDB" id="A0A1P8N251"/>
<evidence type="ECO:0000256" key="2">
    <source>
        <dbReference type="SAM" id="MobiDB-lite"/>
    </source>
</evidence>
<dbReference type="Proteomes" id="UP000186336">
    <property type="component" value="Plasmid pDOK1-4-7"/>
</dbReference>
<sequence length="443" mass="48982">MSSSHNHMANIPAPASNRPVSAADVHEIGPADEAAARQAEQRKRKKARKEAAQQAVEVPAPAPAPPPSSPPARPARVRRRHWGVLLSFVLLVMLPSGGVAWYLWERAVDQYASTVAFSVRKEEAGSAVELLGGITELSGSSSSDTDILYEFIQSQQLVSDIDALLDLDTIWSLPGDADPFFSYDATGTIEDLVGHWERKVRIYYDSGSGLIEVRVLAFRPDDATAIATAIYDRSSAMINELSDIAREDSIRYARADLTQAEDRLRDARAAVTEFRNLNQMVDPETDIATQAGLLGSLQSQLSEALIEVNLLRDIARDNDPRIEQAERRVRVVEEMISQERRKLGFGDDGAEGEVFANLVGEFERLAADREFAERSYTGALASYDSAVAEARRQSRYLAAHVLPTEAQRADYPKRWTLLGLVSLFIFLAWAIAVLVAYALRDRR</sequence>
<proteinExistence type="predicted"/>
<feature type="transmembrane region" description="Helical" evidence="3">
    <location>
        <begin position="82"/>
        <end position="104"/>
    </location>
</feature>
<gene>
    <name evidence="4" type="ORF">BWR18_21215</name>
</gene>
<evidence type="ECO:0000313" key="5">
    <source>
        <dbReference type="Proteomes" id="UP000186336"/>
    </source>
</evidence>
<dbReference type="PANTHER" id="PTHR32309:SF13">
    <property type="entry name" value="FERRIC ENTEROBACTIN TRANSPORT PROTEIN FEPE"/>
    <property type="match status" value="1"/>
</dbReference>
<organism evidence="4 5">
    <name type="scientific">Tateyamaria omphalii</name>
    <dbReference type="NCBI Taxonomy" id="299262"/>
    <lineage>
        <taxon>Bacteria</taxon>
        <taxon>Pseudomonadati</taxon>
        <taxon>Pseudomonadota</taxon>
        <taxon>Alphaproteobacteria</taxon>
        <taxon>Rhodobacterales</taxon>
        <taxon>Roseobacteraceae</taxon>
        <taxon>Tateyamaria</taxon>
    </lineage>
</organism>
<feature type="coiled-coil region" evidence="1">
    <location>
        <begin position="250"/>
        <end position="277"/>
    </location>
</feature>
<dbReference type="InterPro" id="IPR050445">
    <property type="entry name" value="Bact_polysacc_biosynth/exp"/>
</dbReference>
<evidence type="ECO:0000256" key="1">
    <source>
        <dbReference type="SAM" id="Coils"/>
    </source>
</evidence>
<feature type="transmembrane region" description="Helical" evidence="3">
    <location>
        <begin position="415"/>
        <end position="439"/>
    </location>
</feature>
<name>A0A1P8N251_9RHOB</name>
<evidence type="ECO:0000313" key="4">
    <source>
        <dbReference type="EMBL" id="APX14381.1"/>
    </source>
</evidence>
<keyword evidence="5" id="KW-1185">Reference proteome</keyword>
<reference evidence="4 5" key="1">
    <citation type="submission" date="2017-01" db="EMBL/GenBank/DDBJ databases">
        <title>Complete genome of Tateyamaria omphalii DOK1-4 isolated from seawater in Dokdo.</title>
        <authorList>
            <person name="Kim J.H."/>
            <person name="Chi W.-J."/>
        </authorList>
    </citation>
    <scope>NUCLEOTIDE SEQUENCE [LARGE SCALE GENOMIC DNA]</scope>
    <source>
        <strain evidence="4 5">DOK1-4</strain>
        <plasmid evidence="4 5">pDOK1-4-7</plasmid>
    </source>
</reference>